<protein>
    <submittedName>
        <fullName evidence="1">Uncharacterized protein</fullName>
    </submittedName>
</protein>
<dbReference type="Proteomes" id="UP001165143">
    <property type="component" value="Unassembled WGS sequence"/>
</dbReference>
<evidence type="ECO:0000313" key="2">
    <source>
        <dbReference type="Proteomes" id="UP001165143"/>
    </source>
</evidence>
<sequence>MMTQERRLNPPRSPAMVGSAVVTIIASSIESRSASIRPGRTPRMPALALGAAEVDTEGLPGFEGTGGSGGA</sequence>
<dbReference type="EMBL" id="BSRX01000026">
    <property type="protein sequence ID" value="GLW56384.1"/>
    <property type="molecule type" value="Genomic_DNA"/>
</dbReference>
<dbReference type="AlphaFoldDB" id="A0A9W6UPU8"/>
<organism evidence="1 2">
    <name type="scientific">Kitasatospora phosalacinea</name>
    <dbReference type="NCBI Taxonomy" id="2065"/>
    <lineage>
        <taxon>Bacteria</taxon>
        <taxon>Bacillati</taxon>
        <taxon>Actinomycetota</taxon>
        <taxon>Actinomycetes</taxon>
        <taxon>Kitasatosporales</taxon>
        <taxon>Streptomycetaceae</taxon>
        <taxon>Kitasatospora</taxon>
    </lineage>
</organism>
<evidence type="ECO:0000313" key="1">
    <source>
        <dbReference type="EMBL" id="GLW56384.1"/>
    </source>
</evidence>
<reference evidence="1" key="1">
    <citation type="submission" date="2023-02" db="EMBL/GenBank/DDBJ databases">
        <title>Kitasatospora phosalacinea NBRC 14362.</title>
        <authorList>
            <person name="Ichikawa N."/>
            <person name="Sato H."/>
            <person name="Tonouchi N."/>
        </authorList>
    </citation>
    <scope>NUCLEOTIDE SEQUENCE</scope>
    <source>
        <strain evidence="1">NBRC 14362</strain>
    </source>
</reference>
<gene>
    <name evidence="1" type="ORF">Kpho01_43950</name>
</gene>
<accession>A0A9W6UPU8</accession>
<comment type="caution">
    <text evidence="1">The sequence shown here is derived from an EMBL/GenBank/DDBJ whole genome shotgun (WGS) entry which is preliminary data.</text>
</comment>
<proteinExistence type="predicted"/>
<name>A0A9W6UPU8_9ACTN</name>